<dbReference type="Proteomes" id="UP000799750">
    <property type="component" value="Unassembled WGS sequence"/>
</dbReference>
<dbReference type="AlphaFoldDB" id="A0A6A6QWC8"/>
<feature type="region of interest" description="Disordered" evidence="1">
    <location>
        <begin position="101"/>
        <end position="127"/>
    </location>
</feature>
<feature type="region of interest" description="Disordered" evidence="1">
    <location>
        <begin position="44"/>
        <end position="66"/>
    </location>
</feature>
<protein>
    <recommendedName>
        <fullName evidence="5">Secreted protein</fullName>
    </recommendedName>
</protein>
<feature type="compositionally biased region" description="Basic and acidic residues" evidence="1">
    <location>
        <begin position="44"/>
        <end position="53"/>
    </location>
</feature>
<name>A0A6A6QWC8_9PEZI</name>
<evidence type="ECO:0000313" key="3">
    <source>
        <dbReference type="EMBL" id="KAF2495277.1"/>
    </source>
</evidence>
<gene>
    <name evidence="3" type="ORF">BU16DRAFT_561563</name>
</gene>
<sequence>MGVVMLFGLRGVGLMSGGGFAFLAAVAQDEAQMCFFTTTETRDVRHGVTDPPRHRSRYSAHPPPGVVRVPVEYRRSREYDTYRTSVDRVAYREPREPPRIEYVTPRSSRGRVGEEDTYRRSVTYVRD</sequence>
<dbReference type="OrthoDB" id="3781412at2759"/>
<feature type="chain" id="PRO_5025413512" description="Secreted protein" evidence="2">
    <location>
        <begin position="22"/>
        <end position="127"/>
    </location>
</feature>
<reference evidence="3" key="1">
    <citation type="journal article" date="2020" name="Stud. Mycol.">
        <title>101 Dothideomycetes genomes: a test case for predicting lifestyles and emergence of pathogens.</title>
        <authorList>
            <person name="Haridas S."/>
            <person name="Albert R."/>
            <person name="Binder M."/>
            <person name="Bloem J."/>
            <person name="Labutti K."/>
            <person name="Salamov A."/>
            <person name="Andreopoulos B."/>
            <person name="Baker S."/>
            <person name="Barry K."/>
            <person name="Bills G."/>
            <person name="Bluhm B."/>
            <person name="Cannon C."/>
            <person name="Castanera R."/>
            <person name="Culley D."/>
            <person name="Daum C."/>
            <person name="Ezra D."/>
            <person name="Gonzalez J."/>
            <person name="Henrissat B."/>
            <person name="Kuo A."/>
            <person name="Liang C."/>
            <person name="Lipzen A."/>
            <person name="Lutzoni F."/>
            <person name="Magnuson J."/>
            <person name="Mondo S."/>
            <person name="Nolan M."/>
            <person name="Ohm R."/>
            <person name="Pangilinan J."/>
            <person name="Park H.-J."/>
            <person name="Ramirez L."/>
            <person name="Alfaro M."/>
            <person name="Sun H."/>
            <person name="Tritt A."/>
            <person name="Yoshinaga Y."/>
            <person name="Zwiers L.-H."/>
            <person name="Turgeon B."/>
            <person name="Goodwin S."/>
            <person name="Spatafora J."/>
            <person name="Crous P."/>
            <person name="Grigoriev I."/>
        </authorList>
    </citation>
    <scope>NUCLEOTIDE SEQUENCE</scope>
    <source>
        <strain evidence="3">CBS 269.34</strain>
    </source>
</reference>
<organism evidence="3 4">
    <name type="scientific">Lophium mytilinum</name>
    <dbReference type="NCBI Taxonomy" id="390894"/>
    <lineage>
        <taxon>Eukaryota</taxon>
        <taxon>Fungi</taxon>
        <taxon>Dikarya</taxon>
        <taxon>Ascomycota</taxon>
        <taxon>Pezizomycotina</taxon>
        <taxon>Dothideomycetes</taxon>
        <taxon>Pleosporomycetidae</taxon>
        <taxon>Mytilinidiales</taxon>
        <taxon>Mytilinidiaceae</taxon>
        <taxon>Lophium</taxon>
    </lineage>
</organism>
<evidence type="ECO:0000256" key="2">
    <source>
        <dbReference type="SAM" id="SignalP"/>
    </source>
</evidence>
<evidence type="ECO:0000313" key="4">
    <source>
        <dbReference type="Proteomes" id="UP000799750"/>
    </source>
</evidence>
<keyword evidence="2" id="KW-0732">Signal</keyword>
<evidence type="ECO:0008006" key="5">
    <source>
        <dbReference type="Google" id="ProtNLM"/>
    </source>
</evidence>
<evidence type="ECO:0000256" key="1">
    <source>
        <dbReference type="SAM" id="MobiDB-lite"/>
    </source>
</evidence>
<proteinExistence type="predicted"/>
<dbReference type="EMBL" id="MU004189">
    <property type="protein sequence ID" value="KAF2495277.1"/>
    <property type="molecule type" value="Genomic_DNA"/>
</dbReference>
<keyword evidence="4" id="KW-1185">Reference proteome</keyword>
<feature type="compositionally biased region" description="Basic and acidic residues" evidence="1">
    <location>
        <begin position="111"/>
        <end position="127"/>
    </location>
</feature>
<accession>A0A6A6QWC8</accession>
<feature type="signal peptide" evidence="2">
    <location>
        <begin position="1"/>
        <end position="21"/>
    </location>
</feature>